<dbReference type="PANTHER" id="PTHR45783">
    <property type="entry name" value="KINESIN LIGHT CHAIN"/>
    <property type="match status" value="1"/>
</dbReference>
<dbReference type="Pfam" id="PF13424">
    <property type="entry name" value="TPR_12"/>
    <property type="match status" value="5"/>
</dbReference>
<keyword evidence="3" id="KW-0963">Cytoplasm</keyword>
<feature type="repeat" description="TPR" evidence="10">
    <location>
        <begin position="235"/>
        <end position="268"/>
    </location>
</feature>
<dbReference type="PANTHER" id="PTHR45783:SF3">
    <property type="entry name" value="KINESIN LIGHT CHAIN"/>
    <property type="match status" value="1"/>
</dbReference>
<dbReference type="InterPro" id="IPR024983">
    <property type="entry name" value="CHAT_dom"/>
</dbReference>
<dbReference type="InterPro" id="IPR019734">
    <property type="entry name" value="TPR_rpt"/>
</dbReference>
<dbReference type="RefSeq" id="WP_190826772.1">
    <property type="nucleotide sequence ID" value="NZ_CAWPPI010000039.1"/>
</dbReference>
<evidence type="ECO:0000256" key="1">
    <source>
        <dbReference type="ARBA" id="ARBA00004245"/>
    </source>
</evidence>
<dbReference type="Pfam" id="PF13374">
    <property type="entry name" value="TPR_10"/>
    <property type="match status" value="1"/>
</dbReference>
<protein>
    <submittedName>
        <fullName evidence="13">Tetratricopeptide repeat protein</fullName>
    </submittedName>
</protein>
<dbReference type="Gene3D" id="1.25.40.10">
    <property type="entry name" value="Tetratricopeptide repeat domain"/>
    <property type="match status" value="4"/>
</dbReference>
<proteinExistence type="inferred from homology"/>
<sequence>LAEQWLKRDLIIREKALGHEHPSVAKSLDDLIRLYKDQKNYQLAEQWLKRDLIIREKALGHEHPSVATSVNKLAQLYHEQRKYQLAEPLYKRSLVIREKVLRPEHLDVATSVDKLALLYHEQRNYQLAEPLYKRSLVIREKALSQEHPDVATSIENLARLYQNQRNYQLAEPLYKRALEIREKALGQSHSDVTSSIKKFVQQYKDQGNYQLAEQWLKRDLEIREKALGQEHLDVATSVDNLAQLYQDQGKYQFAEQWLKRALEIREKALGQSHPDVATSVDKLAQLYQYYQRNYQLAEPLYKRALAIREKALGQSHYSVTWSVEKLAQLYKDQGNYQLAEQWLKRDLAIKEKALGQSHPGVLTSVSNLARLYEDQGNYQLAEPLLKRCLEIIEAPPQEPFDVDVAVFLSRLAIVYYKQRNYQLAEPLFKRSLEIFEKILSQNSHLSLFNIFVIRLLNNFTLLYLAQGNVARAIDLLQNLLEIEEKELVDNFARNSEQSKQIYMNDVKYTTTNPIISLALQEARNNSTAAQLAVTTVLRHKGRVLDAMADSVQILRSQLANKPELLWLFDEWLSVLQQQSALEYKEKTILQQNKDTFSQLEAQRQKLEEKISKRSAEFRKTIQPVELSAIQAKIPKDAAIIEIVQYQPFNAKAQKHSETWGNPRYAAVVIRSSGEPKWVDLGEASAIDKSVANLRKTLPNPSLIASAHEVARKLDEQIMTPIRPYLGDAHHLLLSPDGQLTLIPFEALRDKEGKYLIERYAFSYLTSGRDLLQLDSSASNSTPVVFAGVDYDQMEITAATTDRPNNHNLRSTDLASLKFGALAATTEEAQKIKAIFPNTKVLLGKQATETAIKKLSTPSILHLATHGFFFQDIKLDLPTELVKNLQQPPQRFQQENPLLRAGLALAGINNRHTAQAFTDDGVLTALEVAGLDLHGTQLVVLSACKTGLGDVKVGEGLYGLRRALVMAGSQSQILSLWVVDDTGTKDLMVKYYQGLKAGKGRHQALREAQLELLSDPRYTHPYYWASFVPSGDWTPLRLK</sequence>
<keyword evidence="7 11" id="KW-0175">Coiled coil</keyword>
<evidence type="ECO:0000259" key="12">
    <source>
        <dbReference type="Pfam" id="PF12770"/>
    </source>
</evidence>
<dbReference type="Proteomes" id="UP000629098">
    <property type="component" value="Unassembled WGS sequence"/>
</dbReference>
<feature type="domain" description="CHAT" evidence="12">
    <location>
        <begin position="708"/>
        <end position="1031"/>
    </location>
</feature>
<evidence type="ECO:0000256" key="5">
    <source>
        <dbReference type="ARBA" id="ARBA00022737"/>
    </source>
</evidence>
<dbReference type="SMART" id="SM00028">
    <property type="entry name" value="TPR"/>
    <property type="match status" value="9"/>
</dbReference>
<evidence type="ECO:0000256" key="2">
    <source>
        <dbReference type="ARBA" id="ARBA00009622"/>
    </source>
</evidence>
<feature type="repeat" description="TPR" evidence="10">
    <location>
        <begin position="151"/>
        <end position="184"/>
    </location>
</feature>
<keyword evidence="5" id="KW-0677">Repeat</keyword>
<evidence type="ECO:0000256" key="7">
    <source>
        <dbReference type="ARBA" id="ARBA00023054"/>
    </source>
</evidence>
<dbReference type="EMBL" id="JACXAE010000039">
    <property type="protein sequence ID" value="MBD2772335.1"/>
    <property type="molecule type" value="Genomic_DNA"/>
</dbReference>
<dbReference type="InterPro" id="IPR011990">
    <property type="entry name" value="TPR-like_helical_dom_sf"/>
</dbReference>
<evidence type="ECO:0000313" key="14">
    <source>
        <dbReference type="Proteomes" id="UP000629098"/>
    </source>
</evidence>
<reference evidence="13" key="1">
    <citation type="submission" date="2020-09" db="EMBL/GenBank/DDBJ databases">
        <title>Iningainema tapete sp. nov. (Scytonemataceae, Cyanobacteria) from greenhouses in central Florida (USA) produces two types of nodularin with biosynthetic potential for microcystin-LR and anabaenopeptins.</title>
        <authorList>
            <person name="Berthold D.E."/>
            <person name="Lefler F.W."/>
            <person name="Huang I.-S."/>
            <person name="Abdulla H."/>
            <person name="Zimba P.V."/>
            <person name="Laughinghouse H.D. IV."/>
        </authorList>
    </citation>
    <scope>NUCLEOTIDE SEQUENCE</scope>
    <source>
        <strain evidence="13">BLCCT55</strain>
    </source>
</reference>
<dbReference type="Pfam" id="PF12770">
    <property type="entry name" value="CHAT"/>
    <property type="match status" value="1"/>
</dbReference>
<keyword evidence="14" id="KW-1185">Reference proteome</keyword>
<dbReference type="GO" id="GO:0005874">
    <property type="term" value="C:microtubule"/>
    <property type="evidence" value="ECO:0007669"/>
    <property type="project" value="UniProtKB-KW"/>
</dbReference>
<dbReference type="GO" id="GO:0005871">
    <property type="term" value="C:kinesin complex"/>
    <property type="evidence" value="ECO:0007669"/>
    <property type="project" value="InterPro"/>
</dbReference>
<dbReference type="AlphaFoldDB" id="A0A8J7CCI2"/>
<keyword evidence="4" id="KW-0493">Microtubule</keyword>
<evidence type="ECO:0000256" key="6">
    <source>
        <dbReference type="ARBA" id="ARBA00022803"/>
    </source>
</evidence>
<evidence type="ECO:0000256" key="9">
    <source>
        <dbReference type="ARBA" id="ARBA00023212"/>
    </source>
</evidence>
<evidence type="ECO:0000313" key="13">
    <source>
        <dbReference type="EMBL" id="MBD2772335.1"/>
    </source>
</evidence>
<dbReference type="PROSITE" id="PS50005">
    <property type="entry name" value="TPR"/>
    <property type="match status" value="2"/>
</dbReference>
<dbReference type="GO" id="GO:0005737">
    <property type="term" value="C:cytoplasm"/>
    <property type="evidence" value="ECO:0007669"/>
    <property type="project" value="TreeGrafter"/>
</dbReference>
<dbReference type="InterPro" id="IPR002151">
    <property type="entry name" value="Kinesin_light"/>
</dbReference>
<organism evidence="13 14">
    <name type="scientific">Iningainema tapete BLCC-T55</name>
    <dbReference type="NCBI Taxonomy" id="2748662"/>
    <lineage>
        <taxon>Bacteria</taxon>
        <taxon>Bacillati</taxon>
        <taxon>Cyanobacteriota</taxon>
        <taxon>Cyanophyceae</taxon>
        <taxon>Nostocales</taxon>
        <taxon>Scytonemataceae</taxon>
        <taxon>Iningainema tapete</taxon>
    </lineage>
</organism>
<evidence type="ECO:0000256" key="8">
    <source>
        <dbReference type="ARBA" id="ARBA00023175"/>
    </source>
</evidence>
<keyword evidence="6 10" id="KW-0802">TPR repeat</keyword>
<dbReference type="GO" id="GO:0007018">
    <property type="term" value="P:microtubule-based movement"/>
    <property type="evidence" value="ECO:0007669"/>
    <property type="project" value="TreeGrafter"/>
</dbReference>
<comment type="similarity">
    <text evidence="2">Belongs to the kinesin light chain family.</text>
</comment>
<gene>
    <name evidence="13" type="ORF">ICL16_09675</name>
</gene>
<dbReference type="GO" id="GO:0019894">
    <property type="term" value="F:kinesin binding"/>
    <property type="evidence" value="ECO:0007669"/>
    <property type="project" value="TreeGrafter"/>
</dbReference>
<dbReference type="PRINTS" id="PR00381">
    <property type="entry name" value="KINESINLIGHT"/>
</dbReference>
<accession>A0A8J7CCI2</accession>
<evidence type="ECO:0000256" key="11">
    <source>
        <dbReference type="SAM" id="Coils"/>
    </source>
</evidence>
<keyword evidence="8" id="KW-0505">Motor protein</keyword>
<feature type="coiled-coil region" evidence="11">
    <location>
        <begin position="589"/>
        <end position="616"/>
    </location>
</feature>
<evidence type="ECO:0000256" key="3">
    <source>
        <dbReference type="ARBA" id="ARBA00022490"/>
    </source>
</evidence>
<keyword evidence="9" id="KW-0206">Cytoskeleton</keyword>
<evidence type="ECO:0000256" key="10">
    <source>
        <dbReference type="PROSITE-ProRule" id="PRU00339"/>
    </source>
</evidence>
<comment type="subcellular location">
    <subcellularLocation>
        <location evidence="1">Cytoplasm</location>
        <location evidence="1">Cytoskeleton</location>
    </subcellularLocation>
</comment>
<name>A0A8J7CCI2_9CYAN</name>
<evidence type="ECO:0000256" key="4">
    <source>
        <dbReference type="ARBA" id="ARBA00022701"/>
    </source>
</evidence>
<comment type="caution">
    <text evidence="13">The sequence shown here is derived from an EMBL/GenBank/DDBJ whole genome shotgun (WGS) entry which is preliminary data.</text>
</comment>
<feature type="non-terminal residue" evidence="13">
    <location>
        <position position="1"/>
    </location>
</feature>
<dbReference type="SUPFAM" id="SSF48452">
    <property type="entry name" value="TPR-like"/>
    <property type="match status" value="3"/>
</dbReference>